<keyword evidence="5" id="KW-0963">Cytoplasm</keyword>
<dbReference type="InterPro" id="IPR018101">
    <property type="entry name" value="Transl_elong_Ts_CS"/>
</dbReference>
<name>A0ABT3RTP3_9BACT</name>
<dbReference type="InterPro" id="IPR001816">
    <property type="entry name" value="Transl_elong_EFTs/EF1B"/>
</dbReference>
<comment type="function">
    <text evidence="5 6">Associates with the EF-Tu.GDP complex and induces the exchange of GDP to GTP. It remains bound to the aminoacyl-tRNA.EF-Tu.GTP complex up to the GTP hydrolysis stage on the ribosome.</text>
</comment>
<dbReference type="Pfam" id="PF00889">
    <property type="entry name" value="EF_TS"/>
    <property type="match status" value="1"/>
</dbReference>
<evidence type="ECO:0000256" key="6">
    <source>
        <dbReference type="RuleBase" id="RU000642"/>
    </source>
</evidence>
<feature type="domain" description="Translation elongation factor EFTs/EF1B dimerisation" evidence="8">
    <location>
        <begin position="72"/>
        <end position="276"/>
    </location>
</feature>
<feature type="region of interest" description="Involved in Mg(2+) ion dislocation from EF-Tu" evidence="5">
    <location>
        <begin position="81"/>
        <end position="84"/>
    </location>
</feature>
<evidence type="ECO:0000256" key="3">
    <source>
        <dbReference type="ARBA" id="ARBA00022768"/>
    </source>
</evidence>
<dbReference type="RefSeq" id="WP_266057706.1">
    <property type="nucleotide sequence ID" value="NZ_JAPFQN010000008.1"/>
</dbReference>
<dbReference type="HAMAP" id="MF_00050">
    <property type="entry name" value="EF_Ts"/>
    <property type="match status" value="1"/>
</dbReference>
<dbReference type="PANTHER" id="PTHR11741">
    <property type="entry name" value="ELONGATION FACTOR TS"/>
    <property type="match status" value="1"/>
</dbReference>
<dbReference type="PROSITE" id="PS01126">
    <property type="entry name" value="EF_TS_1"/>
    <property type="match status" value="1"/>
</dbReference>
<organism evidence="9 10">
    <name type="scientific">Mangrovivirga halotolerans</name>
    <dbReference type="NCBI Taxonomy" id="2993936"/>
    <lineage>
        <taxon>Bacteria</taxon>
        <taxon>Pseudomonadati</taxon>
        <taxon>Bacteroidota</taxon>
        <taxon>Cytophagia</taxon>
        <taxon>Cytophagales</taxon>
        <taxon>Mangrovivirgaceae</taxon>
        <taxon>Mangrovivirga</taxon>
    </lineage>
</organism>
<evidence type="ECO:0000256" key="4">
    <source>
        <dbReference type="ARBA" id="ARBA00022917"/>
    </source>
</evidence>
<keyword evidence="3 5" id="KW-0251">Elongation factor</keyword>
<dbReference type="SUPFAM" id="SSF54713">
    <property type="entry name" value="Elongation factor Ts (EF-Ts), dimerisation domain"/>
    <property type="match status" value="1"/>
</dbReference>
<evidence type="ECO:0000313" key="10">
    <source>
        <dbReference type="Proteomes" id="UP001209885"/>
    </source>
</evidence>
<dbReference type="CDD" id="cd14275">
    <property type="entry name" value="UBA_EF-Ts"/>
    <property type="match status" value="1"/>
</dbReference>
<dbReference type="EMBL" id="JAPFQN010000008">
    <property type="protein sequence ID" value="MCX2745159.1"/>
    <property type="molecule type" value="Genomic_DNA"/>
</dbReference>
<dbReference type="InterPro" id="IPR014039">
    <property type="entry name" value="Transl_elong_EFTs/EF1B_dimer"/>
</dbReference>
<keyword evidence="10" id="KW-1185">Reference proteome</keyword>
<evidence type="ECO:0000259" key="8">
    <source>
        <dbReference type="Pfam" id="PF00889"/>
    </source>
</evidence>
<comment type="caution">
    <text evidence="9">The sequence shown here is derived from an EMBL/GenBank/DDBJ whole genome shotgun (WGS) entry which is preliminary data.</text>
</comment>
<dbReference type="SUPFAM" id="SSF46934">
    <property type="entry name" value="UBA-like"/>
    <property type="match status" value="1"/>
</dbReference>
<dbReference type="PROSITE" id="PS01127">
    <property type="entry name" value="EF_TS_2"/>
    <property type="match status" value="1"/>
</dbReference>
<evidence type="ECO:0000256" key="7">
    <source>
        <dbReference type="RuleBase" id="RU000643"/>
    </source>
</evidence>
<reference evidence="9 10" key="1">
    <citation type="submission" date="2022-11" db="EMBL/GenBank/DDBJ databases">
        <title>The characterization of three novel Bacteroidetes species and genomic analysis of their roles in tidal elemental geochemical cycles.</title>
        <authorList>
            <person name="Ma K."/>
        </authorList>
    </citation>
    <scope>NUCLEOTIDE SEQUENCE [LARGE SCALE GENOMIC DNA]</scope>
    <source>
        <strain evidence="9 10">M17</strain>
    </source>
</reference>
<dbReference type="NCBIfam" id="TIGR00116">
    <property type="entry name" value="tsf"/>
    <property type="match status" value="1"/>
</dbReference>
<keyword evidence="4 5" id="KW-0648">Protein biosynthesis</keyword>
<dbReference type="Gene3D" id="1.10.8.10">
    <property type="entry name" value="DNA helicase RuvA subunit, C-terminal domain"/>
    <property type="match status" value="1"/>
</dbReference>
<protein>
    <recommendedName>
        <fullName evidence="2 5">Elongation factor Ts</fullName>
        <shortName evidence="5">EF-Ts</shortName>
    </recommendedName>
</protein>
<evidence type="ECO:0000256" key="2">
    <source>
        <dbReference type="ARBA" id="ARBA00016956"/>
    </source>
</evidence>
<dbReference type="InterPro" id="IPR009060">
    <property type="entry name" value="UBA-like_sf"/>
</dbReference>
<comment type="similarity">
    <text evidence="1 5 6">Belongs to the EF-Ts family.</text>
</comment>
<dbReference type="PANTHER" id="PTHR11741:SF0">
    <property type="entry name" value="ELONGATION FACTOR TS, MITOCHONDRIAL"/>
    <property type="match status" value="1"/>
</dbReference>
<dbReference type="Gene3D" id="1.10.286.20">
    <property type="match status" value="1"/>
</dbReference>
<accession>A0ABT3RTP3</accession>
<gene>
    <name evidence="5 9" type="primary">tsf</name>
    <name evidence="9" type="ORF">OO013_14865</name>
</gene>
<sequence>MAVTAKEVNKLRQMTGAGMMDCKKALVEADGDFDKAVEILRKKGQKVSAKRSDRETNEGYVFAKTNDDKTVGIIVAIGCETDFVAKNDEFVNLGQQITDATFENNPSNIEELKQIKLGDQTVEEKITELVGKIGEKIDILAYEKMEGEQVVPYVHAGNKLGVLVSLKNTGGEDQTEAGRDVAMQIAAMNPVALDKDGVDSAIVEKEIEIGKEQARAEGKPEQIVEKIAMGKLNKFFKENTLLEQAFVKDNSQSISQYLNSVKDGLTVAAFKRISIG</sequence>
<comment type="subcellular location">
    <subcellularLocation>
        <location evidence="5 7">Cytoplasm</location>
    </subcellularLocation>
</comment>
<dbReference type="Proteomes" id="UP001209885">
    <property type="component" value="Unassembled WGS sequence"/>
</dbReference>
<dbReference type="GO" id="GO:0003746">
    <property type="term" value="F:translation elongation factor activity"/>
    <property type="evidence" value="ECO:0007669"/>
    <property type="project" value="UniProtKB-KW"/>
</dbReference>
<dbReference type="Gene3D" id="3.30.479.20">
    <property type="entry name" value="Elongation factor Ts, dimerisation domain"/>
    <property type="match status" value="2"/>
</dbReference>
<dbReference type="InterPro" id="IPR036402">
    <property type="entry name" value="EF-Ts_dimer_sf"/>
</dbReference>
<evidence type="ECO:0000313" key="9">
    <source>
        <dbReference type="EMBL" id="MCX2745159.1"/>
    </source>
</evidence>
<proteinExistence type="inferred from homology"/>
<evidence type="ECO:0000256" key="5">
    <source>
        <dbReference type="HAMAP-Rule" id="MF_00050"/>
    </source>
</evidence>
<evidence type="ECO:0000256" key="1">
    <source>
        <dbReference type="ARBA" id="ARBA00005532"/>
    </source>
</evidence>